<dbReference type="Pfam" id="PF01041">
    <property type="entry name" value="DegT_DnrJ_EryC1"/>
    <property type="match status" value="1"/>
</dbReference>
<name>A0A0U4BUI5_9BACT</name>
<dbReference type="GO" id="GO:0019180">
    <property type="term" value="F:dTDP-4-amino-4,6-dideoxygalactose transaminase activity"/>
    <property type="evidence" value="ECO:0007669"/>
    <property type="project" value="TreeGrafter"/>
</dbReference>
<dbReference type="CDD" id="cd00616">
    <property type="entry name" value="AHBA_syn"/>
    <property type="match status" value="1"/>
</dbReference>
<evidence type="ECO:0000313" key="5">
    <source>
        <dbReference type="EMBL" id="ALW87095.1"/>
    </source>
</evidence>
<gene>
    <name evidence="5" type="ORF">AUC43_19665</name>
</gene>
<feature type="modified residue" description="N6-(pyridoxal phosphate)lysine" evidence="3">
    <location>
        <position position="184"/>
    </location>
</feature>
<dbReference type="InterPro" id="IPR000653">
    <property type="entry name" value="DegT/StrS_aminotransferase"/>
</dbReference>
<dbReference type="Gene3D" id="3.90.1150.10">
    <property type="entry name" value="Aspartate Aminotransferase, domain 1"/>
    <property type="match status" value="1"/>
</dbReference>
<reference evidence="5 6" key="1">
    <citation type="submission" date="2015-12" db="EMBL/GenBank/DDBJ databases">
        <authorList>
            <person name="Shamseldin A."/>
            <person name="Moawad H."/>
            <person name="Abd El-Rahim W.M."/>
            <person name="Sadowsky M.J."/>
        </authorList>
    </citation>
    <scope>NUCLEOTIDE SEQUENCE [LARGE SCALE GENOMIC DNA]</scope>
    <source>
        <strain evidence="5 6">DG5B</strain>
    </source>
</reference>
<organism evidence="5 6">
    <name type="scientific">Hymenobacter sedentarius</name>
    <dbReference type="NCBI Taxonomy" id="1411621"/>
    <lineage>
        <taxon>Bacteria</taxon>
        <taxon>Pseudomonadati</taxon>
        <taxon>Bacteroidota</taxon>
        <taxon>Cytophagia</taxon>
        <taxon>Cytophagales</taxon>
        <taxon>Hymenobacteraceae</taxon>
        <taxon>Hymenobacter</taxon>
    </lineage>
</organism>
<comment type="similarity">
    <text evidence="1 4">Belongs to the DegT/DnrJ/EryC1 family.</text>
</comment>
<dbReference type="PANTHER" id="PTHR30244:SF34">
    <property type="entry name" value="DTDP-4-AMINO-4,6-DIDEOXYGALACTOSE TRANSAMINASE"/>
    <property type="match status" value="1"/>
</dbReference>
<dbReference type="NCBIfam" id="TIGR02379">
    <property type="entry name" value="ECA_wecE"/>
    <property type="match status" value="1"/>
</dbReference>
<sequence length="380" mass="41902">MSVPIPFNKPYFSGNETRYIEQAVRSGKISGDGQFTQRAQTYFERDWGFGKALLTTSCTDALEMAALLLNIGPGDEVIVPAYTFVSTANAFILRGAKIVFADSSATNPNLDAASLAALVTPRTRAIVPVHYAGIACDMATILATAEYHGLAVVEDAAHAIDSFFNGQRLGTLGTLAAFSFHETKNIIAGEGGMLAINDLSFASRSEIIREKGTTRSAFFRGEATEYNWVDVGSSFLPSELTAAYLWAQIENLADIQQQRTALWMRYYAALESLQTLGVGLPVLPAYATNNGHLFYLVCRSRTERDALIAYLGARQILAVFHYLALHTSPYYATRHDGRALPWADHYADCLLRLPLFYELSETAQRRVTEAVLGFYQTYTY</sequence>
<dbReference type="STRING" id="1411621.AUC43_19665"/>
<dbReference type="PIRSF" id="PIRSF000390">
    <property type="entry name" value="PLP_StrS"/>
    <property type="match status" value="1"/>
</dbReference>
<dbReference type="Proteomes" id="UP000059542">
    <property type="component" value="Chromosome"/>
</dbReference>
<keyword evidence="6" id="KW-1185">Reference proteome</keyword>
<dbReference type="KEGG" id="hyg:AUC43_19665"/>
<dbReference type="EMBL" id="CP013909">
    <property type="protein sequence ID" value="ALW87095.1"/>
    <property type="molecule type" value="Genomic_DNA"/>
</dbReference>
<dbReference type="InterPro" id="IPR015424">
    <property type="entry name" value="PyrdxlP-dep_Trfase"/>
</dbReference>
<dbReference type="InterPro" id="IPR015422">
    <property type="entry name" value="PyrdxlP-dep_Trfase_small"/>
</dbReference>
<keyword evidence="5" id="KW-0808">Transferase</keyword>
<dbReference type="NCBIfam" id="NF008687">
    <property type="entry name" value="PRK11706.1"/>
    <property type="match status" value="1"/>
</dbReference>
<dbReference type="GO" id="GO:0000271">
    <property type="term" value="P:polysaccharide biosynthetic process"/>
    <property type="evidence" value="ECO:0007669"/>
    <property type="project" value="TreeGrafter"/>
</dbReference>
<dbReference type="SUPFAM" id="SSF53383">
    <property type="entry name" value="PLP-dependent transferases"/>
    <property type="match status" value="1"/>
</dbReference>
<proteinExistence type="inferred from homology"/>
<protein>
    <submittedName>
        <fullName evidence="5">TDP-4-oxo-6-deoxy-D-glucose aminotransferase</fullName>
    </submittedName>
</protein>
<dbReference type="Gene3D" id="3.40.640.10">
    <property type="entry name" value="Type I PLP-dependent aspartate aminotransferase-like (Major domain)"/>
    <property type="match status" value="1"/>
</dbReference>
<dbReference type="InterPro" id="IPR012749">
    <property type="entry name" value="WecE-like"/>
</dbReference>
<dbReference type="OrthoDB" id="9810913at2"/>
<accession>A0A0U4BUI5</accession>
<dbReference type="PANTHER" id="PTHR30244">
    <property type="entry name" value="TRANSAMINASE"/>
    <property type="match status" value="1"/>
</dbReference>
<evidence type="ECO:0000256" key="3">
    <source>
        <dbReference type="PIRSR" id="PIRSR000390-2"/>
    </source>
</evidence>
<evidence type="ECO:0000313" key="6">
    <source>
        <dbReference type="Proteomes" id="UP000059542"/>
    </source>
</evidence>
<dbReference type="InterPro" id="IPR015421">
    <property type="entry name" value="PyrdxlP-dep_Trfase_major"/>
</dbReference>
<dbReference type="GO" id="GO:0030170">
    <property type="term" value="F:pyridoxal phosphate binding"/>
    <property type="evidence" value="ECO:0007669"/>
    <property type="project" value="TreeGrafter"/>
</dbReference>
<keyword evidence="3 4" id="KW-0663">Pyridoxal phosphate</keyword>
<keyword evidence="5" id="KW-0032">Aminotransferase</keyword>
<evidence type="ECO:0000256" key="4">
    <source>
        <dbReference type="RuleBase" id="RU004508"/>
    </source>
</evidence>
<dbReference type="AlphaFoldDB" id="A0A0U4BUI5"/>
<dbReference type="RefSeq" id="WP_068197813.1">
    <property type="nucleotide sequence ID" value="NZ_CP013909.1"/>
</dbReference>
<evidence type="ECO:0000256" key="2">
    <source>
        <dbReference type="PIRSR" id="PIRSR000390-1"/>
    </source>
</evidence>
<feature type="active site" description="Proton acceptor" evidence="2">
    <location>
        <position position="184"/>
    </location>
</feature>
<evidence type="ECO:0000256" key="1">
    <source>
        <dbReference type="ARBA" id="ARBA00037999"/>
    </source>
</evidence>